<dbReference type="AlphaFoldDB" id="A0A841ACR2"/>
<dbReference type="Proteomes" id="UP000588158">
    <property type="component" value="Unassembled WGS sequence"/>
</dbReference>
<keyword evidence="3" id="KW-1185">Reference proteome</keyword>
<feature type="region of interest" description="Disordered" evidence="1">
    <location>
        <begin position="77"/>
        <end position="181"/>
    </location>
</feature>
<evidence type="ECO:0000313" key="3">
    <source>
        <dbReference type="Proteomes" id="UP000588158"/>
    </source>
</evidence>
<evidence type="ECO:0000256" key="1">
    <source>
        <dbReference type="SAM" id="MobiDB-lite"/>
    </source>
</evidence>
<organism evidence="2 3">
    <name type="scientific">Brachybacterium aquaticum</name>
    <dbReference type="NCBI Taxonomy" id="1432564"/>
    <lineage>
        <taxon>Bacteria</taxon>
        <taxon>Bacillati</taxon>
        <taxon>Actinomycetota</taxon>
        <taxon>Actinomycetes</taxon>
        <taxon>Micrococcales</taxon>
        <taxon>Dermabacteraceae</taxon>
        <taxon>Brachybacterium</taxon>
    </lineage>
</organism>
<sequence length="370" mass="39600">MADVFMGGDTEALRAFAQAVRTGRIALGEVRATVSLGARSEGFWRGEDAEAFRERILSSVLPELDAIEQALAGLGDDADGHAEEQDRASDPGDIDGAVLLMPPGPGFRPETLPRAGREGGREHGRRGGDSDPGPSQGPLGSGLPDGLGDPVPGTSVPDPRMPEWHPVDPGAGDWGSEEPGLGDLAAHEAATLMASLMSAMWPDAAENLLHFLGNSGTDREMDLAAYLEDEPGIRSQIAERERGIGQLALDRARESGAQGPVTFPVQTGWPGVTASSDNWYYATGSGNYSMNGQVTVYPPDATHPEWRYEMETTLNYRDQYNWDGSKATKIDLPGPFDPTITDEQLAELHRAGLAREYQLHGTSERRTSGP</sequence>
<name>A0A841ACR2_9MICO</name>
<accession>A0A841ACR2</accession>
<comment type="caution">
    <text evidence="2">The sequence shown here is derived from an EMBL/GenBank/DDBJ whole genome shotgun (WGS) entry which is preliminary data.</text>
</comment>
<dbReference type="EMBL" id="JACHLZ010000001">
    <property type="protein sequence ID" value="MBB5831135.1"/>
    <property type="molecule type" value="Genomic_DNA"/>
</dbReference>
<feature type="compositionally biased region" description="Basic and acidic residues" evidence="1">
    <location>
        <begin position="115"/>
        <end position="129"/>
    </location>
</feature>
<dbReference type="RefSeq" id="WP_184324654.1">
    <property type="nucleotide sequence ID" value="NZ_JACHLZ010000001.1"/>
</dbReference>
<protein>
    <submittedName>
        <fullName evidence="2">Uncharacterized protein</fullName>
    </submittedName>
</protein>
<feature type="compositionally biased region" description="Basic and acidic residues" evidence="1">
    <location>
        <begin position="78"/>
        <end position="90"/>
    </location>
</feature>
<evidence type="ECO:0000313" key="2">
    <source>
        <dbReference type="EMBL" id="MBB5831135.1"/>
    </source>
</evidence>
<proteinExistence type="predicted"/>
<gene>
    <name evidence="2" type="ORF">HNR70_000948</name>
</gene>
<reference evidence="2 3" key="1">
    <citation type="submission" date="2020-08" db="EMBL/GenBank/DDBJ databases">
        <title>Sequencing the genomes of 1000 actinobacteria strains.</title>
        <authorList>
            <person name="Klenk H.-P."/>
        </authorList>
    </citation>
    <scope>NUCLEOTIDE SEQUENCE [LARGE SCALE GENOMIC DNA]</scope>
    <source>
        <strain evidence="2 3">DSM 28796</strain>
    </source>
</reference>